<organism evidence="2">
    <name type="scientific">Rhizophora mucronata</name>
    <name type="common">Asiatic mangrove</name>
    <dbReference type="NCBI Taxonomy" id="61149"/>
    <lineage>
        <taxon>Eukaryota</taxon>
        <taxon>Viridiplantae</taxon>
        <taxon>Streptophyta</taxon>
        <taxon>Embryophyta</taxon>
        <taxon>Tracheophyta</taxon>
        <taxon>Spermatophyta</taxon>
        <taxon>Magnoliopsida</taxon>
        <taxon>eudicotyledons</taxon>
        <taxon>Gunneridae</taxon>
        <taxon>Pentapetalae</taxon>
        <taxon>rosids</taxon>
        <taxon>fabids</taxon>
        <taxon>Malpighiales</taxon>
        <taxon>Rhizophoraceae</taxon>
        <taxon>Rhizophora</taxon>
    </lineage>
</organism>
<evidence type="ECO:0000256" key="1">
    <source>
        <dbReference type="SAM" id="MobiDB-lite"/>
    </source>
</evidence>
<feature type="compositionally biased region" description="Basic residues" evidence="1">
    <location>
        <begin position="1"/>
        <end position="10"/>
    </location>
</feature>
<accession>A0A2P2IQB9</accession>
<feature type="region of interest" description="Disordered" evidence="1">
    <location>
        <begin position="1"/>
        <end position="74"/>
    </location>
</feature>
<name>A0A2P2IQB9_RHIMU</name>
<reference evidence="2" key="1">
    <citation type="submission" date="2018-02" db="EMBL/GenBank/DDBJ databases">
        <title>Rhizophora mucronata_Transcriptome.</title>
        <authorList>
            <person name="Meera S.P."/>
            <person name="Sreeshan A."/>
            <person name="Augustine A."/>
        </authorList>
    </citation>
    <scope>NUCLEOTIDE SEQUENCE</scope>
    <source>
        <tissue evidence="2">Leaf</tissue>
    </source>
</reference>
<proteinExistence type="predicted"/>
<sequence>MEATPARRRKLLEGGRVQVVNRRNPTSSPQPGPPSRKKPISVLQNSSSPSQDPDSPGQDPTRREHPTTSHPLFS</sequence>
<evidence type="ECO:0000313" key="2">
    <source>
        <dbReference type="EMBL" id="MBW83413.1"/>
    </source>
</evidence>
<dbReference type="AlphaFoldDB" id="A0A2P2IQB9"/>
<protein>
    <submittedName>
        <fullName evidence="2">Uncharacterized protein MANES_14G101400</fullName>
    </submittedName>
</protein>
<dbReference type="EMBL" id="GGEC01002930">
    <property type="protein sequence ID" value="MBW83413.1"/>
    <property type="molecule type" value="Transcribed_RNA"/>
</dbReference>
<feature type="compositionally biased region" description="Low complexity" evidence="1">
    <location>
        <begin position="44"/>
        <end position="59"/>
    </location>
</feature>